<evidence type="ECO:0000256" key="1">
    <source>
        <dbReference type="SAM" id="MobiDB-lite"/>
    </source>
</evidence>
<organism evidence="2 3">
    <name type="scientific">Kribbella hippodromi</name>
    <dbReference type="NCBI Taxonomy" id="434347"/>
    <lineage>
        <taxon>Bacteria</taxon>
        <taxon>Bacillati</taxon>
        <taxon>Actinomycetota</taxon>
        <taxon>Actinomycetes</taxon>
        <taxon>Propionibacteriales</taxon>
        <taxon>Kribbellaceae</taxon>
        <taxon>Kribbella</taxon>
    </lineage>
</organism>
<protein>
    <submittedName>
        <fullName evidence="2">Uncharacterized protein</fullName>
    </submittedName>
</protein>
<proteinExistence type="predicted"/>
<feature type="compositionally biased region" description="Polar residues" evidence="1">
    <location>
        <begin position="17"/>
        <end position="34"/>
    </location>
</feature>
<comment type="caution">
    <text evidence="2">The sequence shown here is derived from an EMBL/GenBank/DDBJ whole genome shotgun (WGS) entry which is preliminary data.</text>
</comment>
<keyword evidence="3" id="KW-1185">Reference proteome</keyword>
<dbReference type="Proteomes" id="UP001501705">
    <property type="component" value="Unassembled WGS sequence"/>
</dbReference>
<dbReference type="EMBL" id="BAAAPH010000012">
    <property type="protein sequence ID" value="GAA1579171.1"/>
    <property type="molecule type" value="Genomic_DNA"/>
</dbReference>
<gene>
    <name evidence="2" type="ORF">GCM10009804_39580</name>
</gene>
<reference evidence="2 3" key="1">
    <citation type="journal article" date="2019" name="Int. J. Syst. Evol. Microbiol.">
        <title>The Global Catalogue of Microorganisms (GCM) 10K type strain sequencing project: providing services to taxonomists for standard genome sequencing and annotation.</title>
        <authorList>
            <consortium name="The Broad Institute Genomics Platform"/>
            <consortium name="The Broad Institute Genome Sequencing Center for Infectious Disease"/>
            <person name="Wu L."/>
            <person name="Ma J."/>
        </authorList>
    </citation>
    <scope>NUCLEOTIDE SEQUENCE [LARGE SCALE GENOMIC DNA]</scope>
    <source>
        <strain evidence="2 3">JCM 15572</strain>
    </source>
</reference>
<feature type="region of interest" description="Disordered" evidence="1">
    <location>
        <begin position="1"/>
        <end position="46"/>
    </location>
</feature>
<name>A0ABN2DMK5_9ACTN</name>
<evidence type="ECO:0000313" key="2">
    <source>
        <dbReference type="EMBL" id="GAA1579171.1"/>
    </source>
</evidence>
<feature type="compositionally biased region" description="Basic and acidic residues" evidence="1">
    <location>
        <begin position="36"/>
        <end position="46"/>
    </location>
</feature>
<evidence type="ECO:0000313" key="3">
    <source>
        <dbReference type="Proteomes" id="UP001501705"/>
    </source>
</evidence>
<sequence length="69" mass="7439">MTGAPSSLDVAVDDTNGDGNVQDQPAEETPQQAVERQLRAAQEEVRQVAEKMRAALAENEQRTKEGTDG</sequence>
<accession>A0ABN2DMK5</accession>